<evidence type="ECO:0000313" key="3">
    <source>
        <dbReference type="Proteomes" id="UP000270296"/>
    </source>
</evidence>
<feature type="transmembrane region" description="Helical" evidence="1">
    <location>
        <begin position="215"/>
        <end position="234"/>
    </location>
</feature>
<evidence type="ECO:0000313" key="4">
    <source>
        <dbReference type="WBParaSite" id="SBAD_0000934801-mRNA-1"/>
    </source>
</evidence>
<dbReference type="InterPro" id="IPR036259">
    <property type="entry name" value="MFS_trans_sf"/>
</dbReference>
<evidence type="ECO:0000313" key="2">
    <source>
        <dbReference type="EMBL" id="VDP20684.1"/>
    </source>
</evidence>
<proteinExistence type="predicted"/>
<name>A0A183IZH4_9BILA</name>
<evidence type="ECO:0000256" key="1">
    <source>
        <dbReference type="SAM" id="Phobius"/>
    </source>
</evidence>
<dbReference type="InterPro" id="IPR050327">
    <property type="entry name" value="Proton-linked_MCT"/>
</dbReference>
<dbReference type="GO" id="GO:0008028">
    <property type="term" value="F:monocarboxylic acid transmembrane transporter activity"/>
    <property type="evidence" value="ECO:0007669"/>
    <property type="project" value="TreeGrafter"/>
</dbReference>
<feature type="transmembrane region" description="Helical" evidence="1">
    <location>
        <begin position="335"/>
        <end position="361"/>
    </location>
</feature>
<sequence>AASRSKSVAANLGKSFTPGSNVQVTKIPEECLLLDLPVSSNIGDRIGTSVASSVIDSTAAADSRQLPLALEMNTRTVGDDLCEGMKAKVSCPISGEMVVTQRKSFYDPQGQSPLGTMQGIPLAHYRGYITVFPRYSARVFSAPALAHRKKRKKFSLKRIFEESFEFLTQELKLLQDIPFMLFVLSNFLLYTFYDIPYVNLPDYVNENVGDVDDDLASSLISVIGIVNTIAMLLYGFIADRKFFNSILWYGISVTMCGLAVLAIPWIHSNVALYAICGIFGFCIGANYTLTSVILVELMSISDFVYSYGLICLMQGFGTLIGPPFAGFIYDITGNYFLTFTIGGIGIVVSGTLVLLLSFLIWRHPLSND</sequence>
<organism evidence="4">
    <name type="scientific">Soboliphyme baturini</name>
    <dbReference type="NCBI Taxonomy" id="241478"/>
    <lineage>
        <taxon>Eukaryota</taxon>
        <taxon>Metazoa</taxon>
        <taxon>Ecdysozoa</taxon>
        <taxon>Nematoda</taxon>
        <taxon>Enoplea</taxon>
        <taxon>Dorylaimia</taxon>
        <taxon>Dioctophymatida</taxon>
        <taxon>Dioctophymatoidea</taxon>
        <taxon>Soboliphymatidae</taxon>
        <taxon>Soboliphyme</taxon>
    </lineage>
</organism>
<keyword evidence="1" id="KW-0472">Membrane</keyword>
<gene>
    <name evidence="2" type="ORF">SBAD_LOCUS9022</name>
</gene>
<dbReference type="OrthoDB" id="410267at2759"/>
<keyword evidence="1" id="KW-0812">Transmembrane</keyword>
<dbReference type="PANTHER" id="PTHR11360:SF260">
    <property type="entry name" value="MFS DOMAIN-CONTAINING PROTEIN"/>
    <property type="match status" value="1"/>
</dbReference>
<accession>A0A183IZH4</accession>
<dbReference type="Pfam" id="PF07690">
    <property type="entry name" value="MFS_1"/>
    <property type="match status" value="1"/>
</dbReference>
<dbReference type="SUPFAM" id="SSF103473">
    <property type="entry name" value="MFS general substrate transporter"/>
    <property type="match status" value="1"/>
</dbReference>
<dbReference type="InterPro" id="IPR011701">
    <property type="entry name" value="MFS"/>
</dbReference>
<feature type="transmembrane region" description="Helical" evidence="1">
    <location>
        <begin position="246"/>
        <end position="266"/>
    </location>
</feature>
<dbReference type="Proteomes" id="UP000270296">
    <property type="component" value="Unassembled WGS sequence"/>
</dbReference>
<dbReference type="WBParaSite" id="SBAD_0000934801-mRNA-1">
    <property type="protein sequence ID" value="SBAD_0000934801-mRNA-1"/>
    <property type="gene ID" value="SBAD_0000934801"/>
</dbReference>
<reference evidence="4" key="1">
    <citation type="submission" date="2016-06" db="UniProtKB">
        <authorList>
            <consortium name="WormBaseParasite"/>
        </authorList>
    </citation>
    <scope>IDENTIFICATION</scope>
</reference>
<keyword evidence="3" id="KW-1185">Reference proteome</keyword>
<feature type="transmembrane region" description="Helical" evidence="1">
    <location>
        <begin position="307"/>
        <end position="329"/>
    </location>
</feature>
<protein>
    <submittedName>
        <fullName evidence="4">MFS domain-containing protein</fullName>
    </submittedName>
</protein>
<dbReference type="Gene3D" id="1.20.1250.20">
    <property type="entry name" value="MFS general substrate transporter like domains"/>
    <property type="match status" value="1"/>
</dbReference>
<reference evidence="2 3" key="2">
    <citation type="submission" date="2018-11" db="EMBL/GenBank/DDBJ databases">
        <authorList>
            <consortium name="Pathogen Informatics"/>
        </authorList>
    </citation>
    <scope>NUCLEOTIDE SEQUENCE [LARGE SCALE GENOMIC DNA]</scope>
</reference>
<feature type="transmembrane region" description="Helical" evidence="1">
    <location>
        <begin position="177"/>
        <end position="195"/>
    </location>
</feature>
<dbReference type="EMBL" id="UZAM01012217">
    <property type="protein sequence ID" value="VDP20684.1"/>
    <property type="molecule type" value="Genomic_DNA"/>
</dbReference>
<dbReference type="PANTHER" id="PTHR11360">
    <property type="entry name" value="MONOCARBOXYLATE TRANSPORTER"/>
    <property type="match status" value="1"/>
</dbReference>
<keyword evidence="1" id="KW-1133">Transmembrane helix</keyword>
<dbReference type="AlphaFoldDB" id="A0A183IZH4"/>
<feature type="transmembrane region" description="Helical" evidence="1">
    <location>
        <begin position="272"/>
        <end position="295"/>
    </location>
</feature>